<dbReference type="AlphaFoldDB" id="A0A0F5MQL5"/>
<evidence type="ECO:0000256" key="1">
    <source>
        <dbReference type="SAM" id="Phobius"/>
    </source>
</evidence>
<feature type="transmembrane region" description="Helical" evidence="1">
    <location>
        <begin position="12"/>
        <end position="29"/>
    </location>
</feature>
<comment type="caution">
    <text evidence="2">The sequence shown here is derived from an EMBL/GenBank/DDBJ whole genome shotgun (WGS) entry which is preliminary data.</text>
</comment>
<dbReference type="EMBL" id="JYHA01000009">
    <property type="protein sequence ID" value="KKB96874.1"/>
    <property type="molecule type" value="Genomic_DNA"/>
</dbReference>
<dbReference type="Proteomes" id="UP000033358">
    <property type="component" value="Unassembled WGS sequence"/>
</dbReference>
<sequence length="305" mass="36634">MLFDYSKHIRNLLKVCLLIFSIFIIYFSYRYVVWNNKIDKYIDAHNKFGQSEASRLTKHDNVTVVNYAGGPLVYYLNRALLNQSLNDHGINRIFTYWPNDIDYEFYQKHSKILDQKKGAGYWLWKPYIILDAMKRLPENSLILYLDGDLQLKKDISPLVELFSKYDRILFYNFHTNLPYTKKDAYIFMGVDPEIYKNYTQLEAGYVFIKNNEKNREFVKKWIEYASDERIVTDMKSVNGDEYDDFIAHRHEQAILSLLNVKDNNKYSYILEHKKSSEYFTRFEAKSIKKFFQIFARYCDAYIKSR</sequence>
<gene>
    <name evidence="2" type="ORF">SZ25_00032</name>
</gene>
<keyword evidence="3" id="KW-1185">Reference proteome</keyword>
<reference evidence="2 3" key="1">
    <citation type="submission" date="2015-02" db="EMBL/GenBank/DDBJ databases">
        <title>Single cell genomics of a rare environmental alphaproteobacterium provides unique insights into Rickettsiaceae evolution.</title>
        <authorList>
            <person name="Martijn J."/>
            <person name="Schulz F."/>
            <person name="Zaremba-Niedzwiedzka K."/>
            <person name="Viklund J."/>
            <person name="Stepanauskas R."/>
            <person name="Andersson S.G.E."/>
            <person name="Horn M."/>
            <person name="Guy L."/>
            <person name="Ettema T.J.G."/>
        </authorList>
    </citation>
    <scope>NUCLEOTIDE SEQUENCE [LARGE SCALE GENOMIC DNA]</scope>
    <source>
        <strain evidence="2 3">SCGC AAA041-L04</strain>
    </source>
</reference>
<protein>
    <recommendedName>
        <fullName evidence="4">Nucleotide-diphospho-sugar transferase</fullName>
    </recommendedName>
</protein>
<dbReference type="PATRIC" id="fig|1607817.3.peg.32"/>
<keyword evidence="1" id="KW-0472">Membrane</keyword>
<accession>A0A0F5MQL5</accession>
<evidence type="ECO:0000313" key="2">
    <source>
        <dbReference type="EMBL" id="KKB96874.1"/>
    </source>
</evidence>
<keyword evidence="1" id="KW-0812">Transmembrane</keyword>
<proteinExistence type="predicted"/>
<evidence type="ECO:0008006" key="4">
    <source>
        <dbReference type="Google" id="ProtNLM"/>
    </source>
</evidence>
<keyword evidence="1" id="KW-1133">Transmembrane helix</keyword>
<evidence type="ECO:0000313" key="3">
    <source>
        <dbReference type="Proteomes" id="UP000033358"/>
    </source>
</evidence>
<organism evidence="2 3">
    <name type="scientific">Candidatus Arcanibacter lacustris</name>
    <dbReference type="NCBI Taxonomy" id="1607817"/>
    <lineage>
        <taxon>Bacteria</taxon>
        <taxon>Pseudomonadati</taxon>
        <taxon>Pseudomonadota</taxon>
        <taxon>Alphaproteobacteria</taxon>
        <taxon>Rickettsiales</taxon>
        <taxon>Candidatus Arcanibacter</taxon>
    </lineage>
</organism>
<name>A0A0F5MQL5_9RICK</name>